<accession>A0A239CYY2</accession>
<organism evidence="1 2">
    <name type="scientific">Dokdonia pacifica</name>
    <dbReference type="NCBI Taxonomy" id="1627892"/>
    <lineage>
        <taxon>Bacteria</taxon>
        <taxon>Pseudomonadati</taxon>
        <taxon>Bacteroidota</taxon>
        <taxon>Flavobacteriia</taxon>
        <taxon>Flavobacteriales</taxon>
        <taxon>Flavobacteriaceae</taxon>
        <taxon>Dokdonia</taxon>
    </lineage>
</organism>
<dbReference type="AlphaFoldDB" id="A0A239CYY2"/>
<evidence type="ECO:0000313" key="2">
    <source>
        <dbReference type="Proteomes" id="UP000198379"/>
    </source>
</evidence>
<dbReference type="RefSeq" id="WP_089373539.1">
    <property type="nucleotide sequence ID" value="NZ_BMEP01000001.1"/>
</dbReference>
<dbReference type="EMBL" id="FZNY01000009">
    <property type="protein sequence ID" value="SNS25139.1"/>
    <property type="molecule type" value="Genomic_DNA"/>
</dbReference>
<keyword evidence="2" id="KW-1185">Reference proteome</keyword>
<evidence type="ECO:0000313" key="1">
    <source>
        <dbReference type="EMBL" id="SNS25139.1"/>
    </source>
</evidence>
<dbReference type="OrthoDB" id="8613708at2"/>
<protein>
    <submittedName>
        <fullName evidence="1">Uncharacterized protein</fullName>
    </submittedName>
</protein>
<name>A0A239CYY2_9FLAO</name>
<proteinExistence type="predicted"/>
<sequence length="105" mass="12456">MEYTIQTLISQKEVSIEELKKNENIEVNHKRLAELKNAICWLQKLSELDIKSLNRYDIIELPNLETGYSDYRIMNDCESDDRKNWIEWKDHPTITAGDFIISKKP</sequence>
<reference evidence="1 2" key="1">
    <citation type="submission" date="2017-06" db="EMBL/GenBank/DDBJ databases">
        <authorList>
            <person name="Kim H.J."/>
            <person name="Triplett B.A."/>
        </authorList>
    </citation>
    <scope>NUCLEOTIDE SEQUENCE [LARGE SCALE GENOMIC DNA]</scope>
    <source>
        <strain evidence="1 2">DSM 25597</strain>
    </source>
</reference>
<gene>
    <name evidence="1" type="ORF">SAMN06265376_10947</name>
</gene>
<dbReference type="Proteomes" id="UP000198379">
    <property type="component" value="Unassembled WGS sequence"/>
</dbReference>